<feature type="compositionally biased region" description="Low complexity" evidence="1">
    <location>
        <begin position="88"/>
        <end position="107"/>
    </location>
</feature>
<evidence type="ECO:0000313" key="3">
    <source>
        <dbReference type="RefSeq" id="XP_030760550.1"/>
    </source>
</evidence>
<feature type="region of interest" description="Disordered" evidence="1">
    <location>
        <begin position="839"/>
        <end position="858"/>
    </location>
</feature>
<feature type="compositionally biased region" description="Basic residues" evidence="1">
    <location>
        <begin position="386"/>
        <end position="397"/>
    </location>
</feature>
<feature type="compositionally biased region" description="Basic and acidic residues" evidence="1">
    <location>
        <begin position="172"/>
        <end position="181"/>
    </location>
</feature>
<feature type="compositionally biased region" description="Polar residues" evidence="1">
    <location>
        <begin position="356"/>
        <end position="381"/>
    </location>
</feature>
<dbReference type="KEGG" id="soy:115885705"/>
<feature type="region of interest" description="Disordered" evidence="1">
    <location>
        <begin position="660"/>
        <end position="684"/>
    </location>
</feature>
<feature type="compositionally biased region" description="Low complexity" evidence="1">
    <location>
        <begin position="289"/>
        <end position="304"/>
    </location>
</feature>
<keyword evidence="2" id="KW-1185">Reference proteome</keyword>
<reference evidence="3" key="1">
    <citation type="submission" date="2025-08" db="UniProtKB">
        <authorList>
            <consortium name="RefSeq"/>
        </authorList>
    </citation>
    <scope>IDENTIFICATION</scope>
    <source>
        <tissue evidence="3">Gonads</tissue>
    </source>
</reference>
<dbReference type="GeneID" id="115885705"/>
<feature type="region of interest" description="Disordered" evidence="1">
    <location>
        <begin position="254"/>
        <end position="433"/>
    </location>
</feature>
<dbReference type="RefSeq" id="XP_030760550.1">
    <property type="nucleotide sequence ID" value="XM_030904690.1"/>
</dbReference>
<dbReference type="InParanoid" id="A0A6J2YCB2"/>
<sequence length="1102" mass="126137">MCSSSEEWTSTSYVGRQGLDLETSSEVSESVDDYIPHRPKSYHYDEDTKKIVYHNKPEKEEVEEEEIEEIEIPVSPGIYLERAEDATHPTPKKTTTSPLLATATPPADGEGLLDFVLKLKNNPNYKFIPDPTTASPDTLSSAASVSIELQSTTPPAFLNILSKVKSDSRYKYIEDPKEPSAKSKTTTIKPEEEEAEDELEEEEQGKINITDDAEEKLKNIQIFDINQFIPTVQPIVTPTPIDYSKYKTIERPRHNISSRYNADEDRNTEEDESIKRPALLEEQSHTEVSEPSNNSESIIISSTEELSKPTETSVQHKRRRITTARVPESNVQEDKPSSTRTSSRRRARPSSESLDNRPTNSQIIETSKSSEIQISTESVTPDNHGKAKRVYRRRPVRIRSTTEKEVDTDQFSEKIAKRSIPEEDDRSRNLENEKLEADSSQYILIAKDILQDIIKKNHDKQDKINSAVKALEQDSITSETNYGSDSQINNASTLSVDDTLNTTVINDNYTHEDNSPISYNIAQDLIKEVDALAVKQGIIKANKRSFKYLENTDNNNTDSKDIEKIDTANQFTTKLYKNISDDKDSIEIGAFNKNYDKDKSIVNQYQTDDQVIDTTAKTFDNTEQRAVQEESKEISSGGRNYQREEETIIADLLKLIREPFGRNKNSGKPNVERNKNKNKTSNDYNLGTKKLLKYTQTLDLPTQYSEQNDSEDNSSWVEIINKNYDKSKKHGGNYKPEEIFDEFRNNDDLGKSTNIENSKIIQDKIKPDVEIFDQNYNKTAKHGGNYKNDIDNVADSLSQKEVLTEPNSEISRLPKLNEKTEDDKILDVEIIDSNYDKTKKHGGNYKEDEENVTTEDDSLLEKDTSDTNYLIYLMPKPTDYNYSLATDYYMPGKKVLKIVKKTKMLERSDQKNKPVVDNFEEKEALVPLDNKHSVALDPSFITSETKIGEKRVRKYENSYTPDRAYVDNLNIDKFNSPIDSYQNKIDLKVVPKLTDVVLKPEYFYTDPGLPIQINKLHDHTTKIKLDTEDLERAIAEGDLFKSEDLPIREIVDTRRNDDESNIVVTETNKKPIHIERTGKHETLKKPFFIKDPSKRLYFYATV</sequence>
<organism evidence="2 3">
    <name type="scientific">Sitophilus oryzae</name>
    <name type="common">Rice weevil</name>
    <name type="synonym">Curculio oryzae</name>
    <dbReference type="NCBI Taxonomy" id="7048"/>
    <lineage>
        <taxon>Eukaryota</taxon>
        <taxon>Metazoa</taxon>
        <taxon>Ecdysozoa</taxon>
        <taxon>Arthropoda</taxon>
        <taxon>Hexapoda</taxon>
        <taxon>Insecta</taxon>
        <taxon>Pterygota</taxon>
        <taxon>Neoptera</taxon>
        <taxon>Endopterygota</taxon>
        <taxon>Coleoptera</taxon>
        <taxon>Polyphaga</taxon>
        <taxon>Cucujiformia</taxon>
        <taxon>Curculionidae</taxon>
        <taxon>Dryophthorinae</taxon>
        <taxon>Sitophilus</taxon>
    </lineage>
</organism>
<evidence type="ECO:0000313" key="2">
    <source>
        <dbReference type="Proteomes" id="UP000504635"/>
    </source>
</evidence>
<feature type="compositionally biased region" description="Acidic residues" evidence="1">
    <location>
        <begin position="847"/>
        <end position="858"/>
    </location>
</feature>
<protein>
    <submittedName>
        <fullName evidence="3">Uncharacterized protein LOC115885705</fullName>
    </submittedName>
</protein>
<dbReference type="Proteomes" id="UP000504635">
    <property type="component" value="Unplaced"/>
</dbReference>
<accession>A0A6J2YCB2</accession>
<gene>
    <name evidence="3" type="primary">LOC115885705</name>
</gene>
<proteinExistence type="predicted"/>
<feature type="compositionally biased region" description="Polar residues" evidence="1">
    <location>
        <begin position="1"/>
        <end position="14"/>
    </location>
</feature>
<feature type="region of interest" description="Disordered" evidence="1">
    <location>
        <begin position="1"/>
        <end position="41"/>
    </location>
</feature>
<dbReference type="OrthoDB" id="10679785at2759"/>
<feature type="compositionally biased region" description="Acidic residues" evidence="1">
    <location>
        <begin position="60"/>
        <end position="71"/>
    </location>
</feature>
<name>A0A6J2YCB2_SITOR</name>
<feature type="compositionally biased region" description="Acidic residues" evidence="1">
    <location>
        <begin position="191"/>
        <end position="203"/>
    </location>
</feature>
<feature type="region of interest" description="Disordered" evidence="1">
    <location>
        <begin position="172"/>
        <end position="211"/>
    </location>
</feature>
<evidence type="ECO:0000256" key="1">
    <source>
        <dbReference type="SAM" id="MobiDB-lite"/>
    </source>
</evidence>
<dbReference type="AlphaFoldDB" id="A0A6J2YCB2"/>
<feature type="region of interest" description="Disordered" evidence="1">
    <location>
        <begin position="56"/>
        <end position="107"/>
    </location>
</feature>
<feature type="compositionally biased region" description="Basic and acidic residues" evidence="1">
    <location>
        <begin position="273"/>
        <end position="288"/>
    </location>
</feature>
<feature type="compositionally biased region" description="Basic and acidic residues" evidence="1">
    <location>
        <begin position="400"/>
        <end position="433"/>
    </location>
</feature>